<comment type="caution">
    <text evidence="4">The sequence shown here is derived from an EMBL/GenBank/DDBJ whole genome shotgun (WGS) entry which is preliminary data.</text>
</comment>
<organism evidence="4 5">
    <name type="scientific">Sphaerisporangium krabiense</name>
    <dbReference type="NCBI Taxonomy" id="763782"/>
    <lineage>
        <taxon>Bacteria</taxon>
        <taxon>Bacillati</taxon>
        <taxon>Actinomycetota</taxon>
        <taxon>Actinomycetes</taxon>
        <taxon>Streptosporangiales</taxon>
        <taxon>Streptosporangiaceae</taxon>
        <taxon>Sphaerisporangium</taxon>
    </lineage>
</organism>
<keyword evidence="2" id="KW-1133">Transmembrane helix</keyword>
<evidence type="ECO:0000256" key="2">
    <source>
        <dbReference type="SAM" id="Phobius"/>
    </source>
</evidence>
<feature type="domain" description="DUF58" evidence="3">
    <location>
        <begin position="183"/>
        <end position="280"/>
    </location>
</feature>
<feature type="region of interest" description="Disordered" evidence="1">
    <location>
        <begin position="320"/>
        <end position="346"/>
    </location>
</feature>
<dbReference type="RefSeq" id="WP_184617025.1">
    <property type="nucleotide sequence ID" value="NZ_BOOS01000018.1"/>
</dbReference>
<feature type="compositionally biased region" description="Low complexity" evidence="1">
    <location>
        <begin position="330"/>
        <end position="346"/>
    </location>
</feature>
<dbReference type="EMBL" id="JACHBR010000002">
    <property type="protein sequence ID" value="MBB5630606.1"/>
    <property type="molecule type" value="Genomic_DNA"/>
</dbReference>
<evidence type="ECO:0000259" key="3">
    <source>
        <dbReference type="Pfam" id="PF01882"/>
    </source>
</evidence>
<keyword evidence="2" id="KW-0472">Membrane</keyword>
<protein>
    <submittedName>
        <fullName evidence="4">Uncharacterized protein (DUF58 family)</fullName>
    </submittedName>
</protein>
<proteinExistence type="predicted"/>
<evidence type="ECO:0000313" key="5">
    <source>
        <dbReference type="Proteomes" id="UP000588112"/>
    </source>
</evidence>
<evidence type="ECO:0000313" key="4">
    <source>
        <dbReference type="EMBL" id="MBB5630606.1"/>
    </source>
</evidence>
<reference evidence="4 5" key="1">
    <citation type="submission" date="2020-08" db="EMBL/GenBank/DDBJ databases">
        <title>Sequencing the genomes of 1000 actinobacteria strains.</title>
        <authorList>
            <person name="Klenk H.-P."/>
        </authorList>
    </citation>
    <scope>NUCLEOTIDE SEQUENCE [LARGE SCALE GENOMIC DNA]</scope>
    <source>
        <strain evidence="4 5">DSM 45790</strain>
    </source>
</reference>
<dbReference type="PANTHER" id="PTHR34351">
    <property type="entry name" value="SLR1927 PROTEIN-RELATED"/>
    <property type="match status" value="1"/>
</dbReference>
<evidence type="ECO:0000256" key="1">
    <source>
        <dbReference type="SAM" id="MobiDB-lite"/>
    </source>
</evidence>
<accession>A0A7W9DTG5</accession>
<dbReference type="AlphaFoldDB" id="A0A7W9DTG5"/>
<keyword evidence="5" id="KW-1185">Reference proteome</keyword>
<feature type="compositionally biased region" description="Low complexity" evidence="1">
    <location>
        <begin position="385"/>
        <end position="408"/>
    </location>
</feature>
<dbReference type="PANTHER" id="PTHR34351:SF1">
    <property type="entry name" value="SLR1927 PROTEIN"/>
    <property type="match status" value="1"/>
</dbReference>
<dbReference type="InterPro" id="IPR002881">
    <property type="entry name" value="DUF58"/>
</dbReference>
<feature type="transmembrane region" description="Helical" evidence="2">
    <location>
        <begin position="25"/>
        <end position="41"/>
    </location>
</feature>
<feature type="region of interest" description="Disordered" evidence="1">
    <location>
        <begin position="369"/>
        <end position="408"/>
    </location>
</feature>
<keyword evidence="2" id="KW-0812">Transmembrane</keyword>
<gene>
    <name evidence="4" type="ORF">BJ981_006370</name>
</gene>
<sequence>MLGAAVLLYAVGAFALGYPELVVMAAGGVIALIGALLWTLPRARLSVGREVTPLKVSRGEAAMAVLTVRNQGRLPLAGLRARDRAGASERVVELPPLRGGRTRVVSYELPTGVRGEIEVGPLAVVREDPFGLTRHVTGYGEESRLLVRPRVVPLGVLPSGRAHHLEGPASDRAPSGTATFHTLREYVPGDDLRQVHWRSTARTGTLMVRRLVDAGLPFTTVALDNRGSPGGEVSGFELAVDVAASVAVGAARAGFPVRVVTADGVLLDLKGGAHDAEAVLDALALVRVRAGDAGGGNPLRLARPGGSLVVVTALPAAAGGRGADTAVSREGSTAASGEGSTAANGEADTLASMVAAARRRHDRTLWLRVTSPGDPLLPTGGAPVPSGDPAPGGAFASSGGALAASGDPPASAFVRPRGAVAVPGVAVIDVTDLDVLAAVWPGARR</sequence>
<dbReference type="Pfam" id="PF01882">
    <property type="entry name" value="DUF58"/>
    <property type="match status" value="1"/>
</dbReference>
<name>A0A7W9DTG5_9ACTN</name>
<dbReference type="Proteomes" id="UP000588112">
    <property type="component" value="Unassembled WGS sequence"/>
</dbReference>